<accession>A0A068FS86</accession>
<sequence>MFHGVRQGLDPVCQEHRRQWQGRERGTRGRHPFELKPVLAVDNLVDDASIGREREVTRQIHQVIPADLVPGAAFEIEEILNQKHQPANADLNAEFLLHFPEQCGPAVFTQLRRSAGNGPERLVHGTMDQQMTIAQCQSGDAG</sequence>
<dbReference type="GO" id="GO:0016787">
    <property type="term" value="F:hydrolase activity"/>
    <property type="evidence" value="ECO:0007669"/>
    <property type="project" value="UniProtKB-KW"/>
</dbReference>
<protein>
    <submittedName>
        <fullName evidence="1">Nudix hydrolase</fullName>
    </submittedName>
</protein>
<evidence type="ECO:0000313" key="1">
    <source>
        <dbReference type="EMBL" id="AID69684.1"/>
    </source>
</evidence>
<dbReference type="EMBL" id="KJ769136">
    <property type="protein sequence ID" value="AID69684.1"/>
    <property type="molecule type" value="Genomic_DNA"/>
</dbReference>
<gene>
    <name evidence="1" type="primary">nudH</name>
</gene>
<keyword evidence="1" id="KW-0378">Hydrolase</keyword>
<dbReference type="AlphaFoldDB" id="A0A068FS86"/>
<organism evidence="1">
    <name type="scientific">uncultured organism</name>
    <dbReference type="NCBI Taxonomy" id="155900"/>
    <lineage>
        <taxon>unclassified sequences</taxon>
        <taxon>environmental samples</taxon>
    </lineage>
</organism>
<name>A0A068FS86_9ZZZZ</name>
<proteinExistence type="predicted"/>
<reference evidence="1" key="1">
    <citation type="submission" date="2014-04" db="EMBL/GenBank/DDBJ databases">
        <authorList>
            <person name="Felczykowska A."/>
            <person name="Dydecka A."/>
            <person name="Bohdanowicz M."/>
            <person name="Gasior T."/>
            <person name="Sobon M."/>
            <person name="Kobos J."/>
            <person name="Bloch S."/>
            <person name="Nejman-Falenczyk B."/>
            <person name="Wegrzyn G."/>
        </authorList>
    </citation>
    <scope>NUCLEOTIDE SEQUENCE</scope>
</reference>
<feature type="non-terminal residue" evidence="1">
    <location>
        <position position="142"/>
    </location>
</feature>